<accession>A0A370GXP9</accession>
<keyword evidence="2" id="KW-1185">Reference proteome</keyword>
<dbReference type="Proteomes" id="UP000255355">
    <property type="component" value="Unassembled WGS sequence"/>
</dbReference>
<dbReference type="EMBL" id="QQAZ01000010">
    <property type="protein sequence ID" value="RDI46653.1"/>
    <property type="molecule type" value="Genomic_DNA"/>
</dbReference>
<dbReference type="AlphaFoldDB" id="A0A370GXP9"/>
<evidence type="ECO:0000313" key="1">
    <source>
        <dbReference type="EMBL" id="RDI46653.1"/>
    </source>
</evidence>
<reference evidence="1 2" key="1">
    <citation type="submission" date="2018-07" db="EMBL/GenBank/DDBJ databases">
        <title>Genomic Encyclopedia of Type Strains, Phase IV (KMG-IV): sequencing the most valuable type-strain genomes for metagenomic binning, comparative biology and taxonomic classification.</title>
        <authorList>
            <person name="Goeker M."/>
        </authorList>
    </citation>
    <scope>NUCLEOTIDE SEQUENCE [LARGE SCALE GENOMIC DNA]</scope>
    <source>
        <strain evidence="1 2">DSM 44952</strain>
    </source>
</reference>
<proteinExistence type="predicted"/>
<organism evidence="1 2">
    <name type="scientific">Nocardia mexicana</name>
    <dbReference type="NCBI Taxonomy" id="279262"/>
    <lineage>
        <taxon>Bacteria</taxon>
        <taxon>Bacillati</taxon>
        <taxon>Actinomycetota</taxon>
        <taxon>Actinomycetes</taxon>
        <taxon>Mycobacteriales</taxon>
        <taxon>Nocardiaceae</taxon>
        <taxon>Nocardia</taxon>
    </lineage>
</organism>
<comment type="caution">
    <text evidence="1">The sequence shown here is derived from an EMBL/GenBank/DDBJ whole genome shotgun (WGS) entry which is preliminary data.</text>
</comment>
<name>A0A370GXP9_9NOCA</name>
<sequence>MPGVTSASVNYSNDITQGVTTSVSVDMRDATIDQIETVAARVEDSHRRHFDEYKRSASFYVGGGTVEHRTDKPDRHTFVSPALVAADARAIRQIGSALPAAAESRIDWTRTDLGAELTLREAADDSALGAVRSVLGDQRVPVRVFPAVRTDIAWKVDFPFAADDEARVRAILSRSPLPVRSVDVTAGRLARMKVDTPNPADAHDRLVSLIELAAPTPAHPMLLEWVQPRPSNTGDELEFKGSVHVGGCSYSTKMSGERDPEKYYTAEAITLRQQLRGRYDTCPR</sequence>
<protein>
    <submittedName>
        <fullName evidence="1">Uncharacterized protein</fullName>
    </submittedName>
</protein>
<evidence type="ECO:0000313" key="2">
    <source>
        <dbReference type="Proteomes" id="UP000255355"/>
    </source>
</evidence>
<gene>
    <name evidence="1" type="ORF">DFR68_11058</name>
</gene>